<dbReference type="PROSITE" id="PS50991">
    <property type="entry name" value="PYR_CT"/>
    <property type="match status" value="1"/>
</dbReference>
<name>A0A1B2HXW8_9PSEU</name>
<dbReference type="STRING" id="1586287.BBK82_06910"/>
<dbReference type="InterPro" id="IPR000891">
    <property type="entry name" value="PYR_CT"/>
</dbReference>
<sequence>MTAEYDPLLLPLTSEILDTTLRDGSYAVDFQFDENFVVELMRRLDATPIEKIEIAHGVGYEAERAGNRPGSIPLHRWCELAATHLRSSTWGAFAQPSFSRLETMSELVAAGMTFVRVGMEAEKIEANLGYLRRATEICGQVYLNLMKSSSTPYQALPELLKDVPREVAGVYVVDSYGSMMPSDVHRYVSVVLRSFPVVGFHGHNNLGLANANSIAALTAGASIVDGTLHGFGRGSGNAETESLAGILAVKGEDRYDYRELSRMAEFCREHLEVLPDNRNMQVLGGVLGVHSNYYQLVEDLCAQHRLDPASVMEKAADLATRSVDGADIRAAAELLAVPATVGARA</sequence>
<accession>A0A1B2HXW8</accession>
<proteinExistence type="predicted"/>
<dbReference type="Proteomes" id="UP000093053">
    <property type="component" value="Chromosome"/>
</dbReference>
<evidence type="ECO:0000313" key="3">
    <source>
        <dbReference type="EMBL" id="ANZ42541.1"/>
    </source>
</evidence>
<dbReference type="Pfam" id="PF00682">
    <property type="entry name" value="HMGL-like"/>
    <property type="match status" value="1"/>
</dbReference>
<protein>
    <recommendedName>
        <fullName evidence="2">Pyruvate carboxyltransferase domain-containing protein</fullName>
    </recommendedName>
</protein>
<dbReference type="Gene3D" id="3.20.20.70">
    <property type="entry name" value="Aldolase class I"/>
    <property type="match status" value="1"/>
</dbReference>
<dbReference type="KEGG" id="led:BBK82_06910"/>
<dbReference type="SUPFAM" id="SSF51569">
    <property type="entry name" value="Aldolase"/>
    <property type="match status" value="1"/>
</dbReference>
<keyword evidence="4" id="KW-1185">Reference proteome</keyword>
<dbReference type="PANTHER" id="PTHR10277">
    <property type="entry name" value="HOMOCITRATE SYNTHASE-RELATED"/>
    <property type="match status" value="1"/>
</dbReference>
<organism evidence="3 4">
    <name type="scientific">Lentzea guizhouensis</name>
    <dbReference type="NCBI Taxonomy" id="1586287"/>
    <lineage>
        <taxon>Bacteria</taxon>
        <taxon>Bacillati</taxon>
        <taxon>Actinomycetota</taxon>
        <taxon>Actinomycetes</taxon>
        <taxon>Pseudonocardiales</taxon>
        <taxon>Pseudonocardiaceae</taxon>
        <taxon>Lentzea</taxon>
    </lineage>
</organism>
<evidence type="ECO:0000259" key="2">
    <source>
        <dbReference type="PROSITE" id="PS50991"/>
    </source>
</evidence>
<dbReference type="PANTHER" id="PTHR10277:SF9">
    <property type="entry name" value="2-ISOPROPYLMALATE SYNTHASE 1, CHLOROPLASTIC-RELATED"/>
    <property type="match status" value="1"/>
</dbReference>
<gene>
    <name evidence="3" type="ORF">BBK82_06910</name>
</gene>
<dbReference type="AlphaFoldDB" id="A0A1B2HXW8"/>
<dbReference type="OrthoDB" id="9803573at2"/>
<evidence type="ECO:0000313" key="4">
    <source>
        <dbReference type="Proteomes" id="UP000093053"/>
    </source>
</evidence>
<reference evidence="3 4" key="1">
    <citation type="submission" date="2016-07" db="EMBL/GenBank/DDBJ databases">
        <title>Complete genome sequence of the Lentzea guizhouensis DHS C013.</title>
        <authorList>
            <person name="Cao C."/>
        </authorList>
    </citation>
    <scope>NUCLEOTIDE SEQUENCE [LARGE SCALE GENOMIC DNA]</scope>
    <source>
        <strain evidence="3 4">DHS C013</strain>
    </source>
</reference>
<dbReference type="GO" id="GO:0009098">
    <property type="term" value="P:L-leucine biosynthetic process"/>
    <property type="evidence" value="ECO:0007669"/>
    <property type="project" value="TreeGrafter"/>
</dbReference>
<dbReference type="EMBL" id="CP016793">
    <property type="protein sequence ID" value="ANZ42541.1"/>
    <property type="molecule type" value="Genomic_DNA"/>
</dbReference>
<evidence type="ECO:0000256" key="1">
    <source>
        <dbReference type="ARBA" id="ARBA00023211"/>
    </source>
</evidence>
<feature type="domain" description="Pyruvate carboxyltransferase" evidence="2">
    <location>
        <begin position="14"/>
        <end position="264"/>
    </location>
</feature>
<dbReference type="InterPro" id="IPR050073">
    <property type="entry name" value="2-IPM_HCS-like"/>
</dbReference>
<dbReference type="InterPro" id="IPR013785">
    <property type="entry name" value="Aldolase_TIM"/>
</dbReference>
<dbReference type="RefSeq" id="WP_065920867.1">
    <property type="nucleotide sequence ID" value="NZ_CP016793.1"/>
</dbReference>
<dbReference type="GO" id="GO:0003852">
    <property type="term" value="F:2-isopropylmalate synthase activity"/>
    <property type="evidence" value="ECO:0007669"/>
    <property type="project" value="TreeGrafter"/>
</dbReference>
<keyword evidence="1" id="KW-0464">Manganese</keyword>